<dbReference type="Proteomes" id="UP000316167">
    <property type="component" value="Unassembled WGS sequence"/>
</dbReference>
<dbReference type="Pfam" id="PF08843">
    <property type="entry name" value="AbiEii"/>
    <property type="match status" value="1"/>
</dbReference>
<dbReference type="InterPro" id="IPR014942">
    <property type="entry name" value="AbiEii"/>
</dbReference>
<dbReference type="EMBL" id="VLLE01000002">
    <property type="protein sequence ID" value="TWI85052.1"/>
    <property type="molecule type" value="Genomic_DNA"/>
</dbReference>
<dbReference type="OrthoDB" id="9796281at2"/>
<evidence type="ECO:0000313" key="1">
    <source>
        <dbReference type="EMBL" id="TWI85052.1"/>
    </source>
</evidence>
<proteinExistence type="predicted"/>
<dbReference type="AlphaFoldDB" id="A0A562SUX1"/>
<accession>A0A562SUX1</accession>
<dbReference type="GO" id="GO:0016740">
    <property type="term" value="F:transferase activity"/>
    <property type="evidence" value="ECO:0007669"/>
    <property type="project" value="UniProtKB-KW"/>
</dbReference>
<keyword evidence="1" id="KW-0808">Transferase</keyword>
<name>A0A562SUX1_9BACT</name>
<protein>
    <submittedName>
        <fullName evidence="1">Nucleotidyltransferase AbiEii toxin of type IV toxin-antitoxin system</fullName>
    </submittedName>
</protein>
<comment type="caution">
    <text evidence="1">The sequence shown here is derived from an EMBL/GenBank/DDBJ whole genome shotgun (WGS) entry which is preliminary data.</text>
</comment>
<reference evidence="1 2" key="1">
    <citation type="journal article" date="2015" name="Stand. Genomic Sci.">
        <title>Genomic Encyclopedia of Bacterial and Archaeal Type Strains, Phase III: the genomes of soil and plant-associated and newly described type strains.</title>
        <authorList>
            <person name="Whitman W.B."/>
            <person name="Woyke T."/>
            <person name="Klenk H.P."/>
            <person name="Zhou Y."/>
            <person name="Lilburn T.G."/>
            <person name="Beck B.J."/>
            <person name="De Vos P."/>
            <person name="Vandamme P."/>
            <person name="Eisen J.A."/>
            <person name="Garrity G."/>
            <person name="Hugenholtz P."/>
            <person name="Kyrpides N.C."/>
        </authorList>
    </citation>
    <scope>NUCLEOTIDE SEQUENCE [LARGE SCALE GENOMIC DNA]</scope>
    <source>
        <strain evidence="1 2">CGMCC 1.7271</strain>
    </source>
</reference>
<gene>
    <name evidence="1" type="ORF">IQ13_0206</name>
</gene>
<organism evidence="1 2">
    <name type="scientific">Lacibacter cauensis</name>
    <dbReference type="NCBI Taxonomy" id="510947"/>
    <lineage>
        <taxon>Bacteria</taxon>
        <taxon>Pseudomonadati</taxon>
        <taxon>Bacteroidota</taxon>
        <taxon>Chitinophagia</taxon>
        <taxon>Chitinophagales</taxon>
        <taxon>Chitinophagaceae</taxon>
        <taxon>Lacibacter</taxon>
    </lineage>
</organism>
<keyword evidence="2" id="KW-1185">Reference proteome</keyword>
<dbReference type="RefSeq" id="WP_144883620.1">
    <property type="nucleotide sequence ID" value="NZ_VLLE01000002.1"/>
</dbReference>
<sequence length="205" mass="24147">MLHLSTIDPETFRLLKELFTLREINEQFALAGGTSLALQIGHRKSIDLDLFTTQPFHTRDIELLLSAEYNNRFTFVNSTKRMLFCYLNEIKCDFVTEPAKLIAPFTETDGVRLFSIADIAAMKMHTICGRGKKKDFVDVYVLTRLYGWQQLLQWFEQKYGTDQFYYLWRSIHYFTDADEDADAELLPPYDTSWENIKHYITEHCK</sequence>
<evidence type="ECO:0000313" key="2">
    <source>
        <dbReference type="Proteomes" id="UP000316167"/>
    </source>
</evidence>